<feature type="compositionally biased region" description="Basic and acidic residues" evidence="1">
    <location>
        <begin position="1"/>
        <end position="18"/>
    </location>
</feature>
<accession>A0A5N5JC52</accession>
<feature type="compositionally biased region" description="Polar residues" evidence="1">
    <location>
        <begin position="126"/>
        <end position="136"/>
    </location>
</feature>
<comment type="caution">
    <text evidence="2">The sequence shown here is derived from an EMBL/GenBank/DDBJ whole genome shotgun (WGS) entry which is preliminary data.</text>
</comment>
<feature type="compositionally biased region" description="Basic and acidic residues" evidence="1">
    <location>
        <begin position="87"/>
        <end position="106"/>
    </location>
</feature>
<feature type="region of interest" description="Disordered" evidence="1">
    <location>
        <begin position="1"/>
        <end position="41"/>
    </location>
</feature>
<gene>
    <name evidence="2" type="ORF">DKX38_027496</name>
</gene>
<dbReference type="EMBL" id="VDCV01000017">
    <property type="protein sequence ID" value="KAB5516848.1"/>
    <property type="molecule type" value="Genomic_DNA"/>
</dbReference>
<feature type="region of interest" description="Disordered" evidence="1">
    <location>
        <begin position="81"/>
        <end position="136"/>
    </location>
</feature>
<dbReference type="AlphaFoldDB" id="A0A5N5JC52"/>
<sequence length="136" mass="15188">MPPTERSKTRKQSEEGFSKRVQIPSSPVCHEPATSSSGGAGVFGCNLTDATVRGGDHHQEILRSIRQNLCHLSKLETITRRGNRKSGTVDRRIRRDGSSRRYEQQENHSVIKNGEGGFSTHEKESNVNPYQKILST</sequence>
<proteinExistence type="predicted"/>
<keyword evidence="3" id="KW-1185">Reference proteome</keyword>
<reference evidence="3" key="1">
    <citation type="journal article" date="2019" name="Gigascience">
        <title>De novo genome assembly of the endangered Acer yangbiense, a plant species with extremely small populations endemic to Yunnan Province, China.</title>
        <authorList>
            <person name="Yang J."/>
            <person name="Wariss H.M."/>
            <person name="Tao L."/>
            <person name="Zhang R."/>
            <person name="Yun Q."/>
            <person name="Hollingsworth P."/>
            <person name="Dao Z."/>
            <person name="Luo G."/>
            <person name="Guo H."/>
            <person name="Ma Y."/>
            <person name="Sun W."/>
        </authorList>
    </citation>
    <scope>NUCLEOTIDE SEQUENCE [LARGE SCALE GENOMIC DNA]</scope>
    <source>
        <strain evidence="3">cv. br00</strain>
    </source>
</reference>
<organism evidence="2 3">
    <name type="scientific">Salix brachista</name>
    <dbReference type="NCBI Taxonomy" id="2182728"/>
    <lineage>
        <taxon>Eukaryota</taxon>
        <taxon>Viridiplantae</taxon>
        <taxon>Streptophyta</taxon>
        <taxon>Embryophyta</taxon>
        <taxon>Tracheophyta</taxon>
        <taxon>Spermatophyta</taxon>
        <taxon>Magnoliopsida</taxon>
        <taxon>eudicotyledons</taxon>
        <taxon>Gunneridae</taxon>
        <taxon>Pentapetalae</taxon>
        <taxon>rosids</taxon>
        <taxon>fabids</taxon>
        <taxon>Malpighiales</taxon>
        <taxon>Salicaceae</taxon>
        <taxon>Saliceae</taxon>
        <taxon>Salix</taxon>
    </lineage>
</organism>
<name>A0A5N5JC52_9ROSI</name>
<protein>
    <submittedName>
        <fullName evidence="2">Uncharacterized protein</fullName>
    </submittedName>
</protein>
<evidence type="ECO:0000313" key="3">
    <source>
        <dbReference type="Proteomes" id="UP000326939"/>
    </source>
</evidence>
<dbReference type="Proteomes" id="UP000326939">
    <property type="component" value="Chromosome 17"/>
</dbReference>
<evidence type="ECO:0000313" key="2">
    <source>
        <dbReference type="EMBL" id="KAB5516848.1"/>
    </source>
</evidence>
<evidence type="ECO:0000256" key="1">
    <source>
        <dbReference type="SAM" id="MobiDB-lite"/>
    </source>
</evidence>